<protein>
    <submittedName>
        <fullName evidence="1">Uncharacterized protein</fullName>
    </submittedName>
</protein>
<accession>A0A8J3V9S3</accession>
<reference evidence="1" key="1">
    <citation type="submission" date="2021-01" db="EMBL/GenBank/DDBJ databases">
        <title>Whole genome shotgun sequence of Planotetraspora thailandica NBRC 104271.</title>
        <authorList>
            <person name="Komaki H."/>
            <person name="Tamura T."/>
        </authorList>
    </citation>
    <scope>NUCLEOTIDE SEQUENCE</scope>
    <source>
        <strain evidence="1">NBRC 104271</strain>
    </source>
</reference>
<comment type="caution">
    <text evidence="1">The sequence shown here is derived from an EMBL/GenBank/DDBJ whole genome shotgun (WGS) entry which is preliminary data.</text>
</comment>
<evidence type="ECO:0000313" key="2">
    <source>
        <dbReference type="Proteomes" id="UP000605992"/>
    </source>
</evidence>
<proteinExistence type="predicted"/>
<keyword evidence="2" id="KW-1185">Reference proteome</keyword>
<dbReference type="EMBL" id="BOOR01000053">
    <property type="protein sequence ID" value="GII57571.1"/>
    <property type="molecule type" value="Genomic_DNA"/>
</dbReference>
<dbReference type="Proteomes" id="UP000605992">
    <property type="component" value="Unassembled WGS sequence"/>
</dbReference>
<name>A0A8J3V9S3_9ACTN</name>
<dbReference type="AlphaFoldDB" id="A0A8J3V9S3"/>
<sequence length="135" mass="14609">MEPPWGIEPQTFCLQAESDLSTAVRPWQNDQLRIPPGSPQTSLHLPAHRASARRTRAGRGAVIVRDPFGSTLFAIRLAKAHARRHACRDSAWPAVLDRGTGTCRTTPEAASAGCGRSTCHTVTHDGRLLGCSWCA</sequence>
<evidence type="ECO:0000313" key="1">
    <source>
        <dbReference type="EMBL" id="GII57571.1"/>
    </source>
</evidence>
<gene>
    <name evidence="1" type="ORF">Pth03_59600</name>
</gene>
<organism evidence="1 2">
    <name type="scientific">Planotetraspora thailandica</name>
    <dbReference type="NCBI Taxonomy" id="487172"/>
    <lineage>
        <taxon>Bacteria</taxon>
        <taxon>Bacillati</taxon>
        <taxon>Actinomycetota</taxon>
        <taxon>Actinomycetes</taxon>
        <taxon>Streptosporangiales</taxon>
        <taxon>Streptosporangiaceae</taxon>
        <taxon>Planotetraspora</taxon>
    </lineage>
</organism>